<reference evidence="4" key="1">
    <citation type="submission" date="2021-02" db="EMBL/GenBank/DDBJ databases">
        <authorList>
            <person name="Nowell W R."/>
        </authorList>
    </citation>
    <scope>NUCLEOTIDE SEQUENCE</scope>
</reference>
<dbReference type="GO" id="GO:0008270">
    <property type="term" value="F:zinc ion binding"/>
    <property type="evidence" value="ECO:0007669"/>
    <property type="project" value="UniProtKB-KW"/>
</dbReference>
<organism evidence="4 5">
    <name type="scientific">Rotaria sordida</name>
    <dbReference type="NCBI Taxonomy" id="392033"/>
    <lineage>
        <taxon>Eukaryota</taxon>
        <taxon>Metazoa</taxon>
        <taxon>Spiralia</taxon>
        <taxon>Gnathifera</taxon>
        <taxon>Rotifera</taxon>
        <taxon>Eurotatoria</taxon>
        <taxon>Bdelloidea</taxon>
        <taxon>Philodinida</taxon>
        <taxon>Philodinidae</taxon>
        <taxon>Rotaria</taxon>
    </lineage>
</organism>
<evidence type="ECO:0000313" key="5">
    <source>
        <dbReference type="Proteomes" id="UP000663836"/>
    </source>
</evidence>
<dbReference type="EMBL" id="CAJOBD010000234">
    <property type="protein sequence ID" value="CAF3620754.1"/>
    <property type="molecule type" value="Genomic_DNA"/>
</dbReference>
<feature type="region of interest" description="Disordered" evidence="2">
    <location>
        <begin position="125"/>
        <end position="144"/>
    </location>
</feature>
<dbReference type="SMART" id="SM00355">
    <property type="entry name" value="ZnF_C2H2"/>
    <property type="match status" value="3"/>
</dbReference>
<gene>
    <name evidence="4" type="ORF">JBS370_LOCUS4775</name>
</gene>
<comment type="caution">
    <text evidence="4">The sequence shown here is derived from an EMBL/GenBank/DDBJ whole genome shotgun (WGS) entry which is preliminary data.</text>
</comment>
<evidence type="ECO:0000259" key="3">
    <source>
        <dbReference type="PROSITE" id="PS50157"/>
    </source>
</evidence>
<dbReference type="PANTHER" id="PTHR16515">
    <property type="entry name" value="PR DOMAIN ZINC FINGER PROTEIN"/>
    <property type="match status" value="1"/>
</dbReference>
<dbReference type="AlphaFoldDB" id="A0A818PBJ5"/>
<dbReference type="InterPro" id="IPR013087">
    <property type="entry name" value="Znf_C2H2_type"/>
</dbReference>
<feature type="domain" description="C2H2-type" evidence="3">
    <location>
        <begin position="395"/>
        <end position="422"/>
    </location>
</feature>
<keyword evidence="1" id="KW-0479">Metal-binding</keyword>
<evidence type="ECO:0000313" key="4">
    <source>
        <dbReference type="EMBL" id="CAF3620754.1"/>
    </source>
</evidence>
<dbReference type="Pfam" id="PF00096">
    <property type="entry name" value="zf-C2H2"/>
    <property type="match status" value="2"/>
</dbReference>
<accession>A0A818PBJ5</accession>
<feature type="domain" description="C2H2-type" evidence="3">
    <location>
        <begin position="366"/>
        <end position="394"/>
    </location>
</feature>
<dbReference type="InterPro" id="IPR050331">
    <property type="entry name" value="Zinc_finger"/>
</dbReference>
<dbReference type="PROSITE" id="PS00028">
    <property type="entry name" value="ZINC_FINGER_C2H2_1"/>
    <property type="match status" value="2"/>
</dbReference>
<name>A0A818PBJ5_9BILA</name>
<evidence type="ECO:0000256" key="1">
    <source>
        <dbReference type="PROSITE-ProRule" id="PRU00042"/>
    </source>
</evidence>
<protein>
    <recommendedName>
        <fullName evidence="3">C2H2-type domain-containing protein</fullName>
    </recommendedName>
</protein>
<keyword evidence="1" id="KW-0863">Zinc-finger</keyword>
<evidence type="ECO:0000256" key="2">
    <source>
        <dbReference type="SAM" id="MobiDB-lite"/>
    </source>
</evidence>
<sequence>MELGELQNLISKAIEQIKADQIVPLMNWLDGEVSKYRIAGLLSTPIQSVITPKINTGQRFVCTCGRSFAAEITIHETTNVETSSPPATPMFMFKNDLKHQQYSQEPISKRPRILMVEPLTSVIPTTAATSSSSSSSSTTTASTLADRLNSSTIVSNWQITNLKTYEDSPELMTGESNRGESDIELSSDESRCLEDIDAVLSPDKNTVSNFIYSSSLWPPSLSPSTNGCLSYSTHNHEDNRQHHQQQMISLKPIINEPLSPVPAHIHDGESGKTVATIHRRPMLVAFTDPDACSPTRPTHFKCTQCHETFDSLLLGQEHANNGMCISDTTINVLDNSDSHVSPTTPLFDSLQENVEEVLNVRLDSKAACPICNKVFSSVHTMIRHKTSIHDRQVRYGCNICGRFFFRKDKLTSHMVYHQDFDTYVCCFCSLGCKSRMLMRQHLKRDHVISGEDIGFNDILSRCQVKKSLNIETNMSVAYGADRQITSLKRNINIISAESDIKQTASN</sequence>
<dbReference type="Proteomes" id="UP000663836">
    <property type="component" value="Unassembled WGS sequence"/>
</dbReference>
<dbReference type="PROSITE" id="PS50157">
    <property type="entry name" value="ZINC_FINGER_C2H2_2"/>
    <property type="match status" value="2"/>
</dbReference>
<keyword evidence="1" id="KW-0862">Zinc</keyword>
<dbReference type="Gene3D" id="3.30.160.60">
    <property type="entry name" value="Classic Zinc Finger"/>
    <property type="match status" value="1"/>
</dbReference>
<dbReference type="GO" id="GO:0010468">
    <property type="term" value="P:regulation of gene expression"/>
    <property type="evidence" value="ECO:0007669"/>
    <property type="project" value="TreeGrafter"/>
</dbReference>
<dbReference type="SUPFAM" id="SSF57667">
    <property type="entry name" value="beta-beta-alpha zinc fingers"/>
    <property type="match status" value="1"/>
</dbReference>
<dbReference type="PANTHER" id="PTHR16515:SF35">
    <property type="entry name" value="FEZ FAMILY ZINC FINGER PROTEIN 2"/>
    <property type="match status" value="1"/>
</dbReference>
<dbReference type="GO" id="GO:0005634">
    <property type="term" value="C:nucleus"/>
    <property type="evidence" value="ECO:0007669"/>
    <property type="project" value="TreeGrafter"/>
</dbReference>
<dbReference type="InterPro" id="IPR036236">
    <property type="entry name" value="Znf_C2H2_sf"/>
</dbReference>
<proteinExistence type="predicted"/>
<feature type="compositionally biased region" description="Low complexity" evidence="2">
    <location>
        <begin position="125"/>
        <end position="143"/>
    </location>
</feature>